<dbReference type="InterPro" id="IPR005920">
    <property type="entry name" value="HutI"/>
</dbReference>
<dbReference type="PANTHER" id="PTHR42752">
    <property type="entry name" value="IMIDAZOLONEPROPIONASE"/>
    <property type="match status" value="1"/>
</dbReference>
<dbReference type="GO" id="GO:0005737">
    <property type="term" value="C:cytoplasm"/>
    <property type="evidence" value="ECO:0007669"/>
    <property type="project" value="InterPro"/>
</dbReference>
<evidence type="ECO:0000256" key="6">
    <source>
        <dbReference type="ARBA" id="ARBA00013406"/>
    </source>
</evidence>
<gene>
    <name evidence="12" type="ORF">CTOB1V02_LOCUS4675</name>
</gene>
<evidence type="ECO:0000256" key="2">
    <source>
        <dbReference type="ARBA" id="ARBA00001965"/>
    </source>
</evidence>
<evidence type="ECO:0000256" key="8">
    <source>
        <dbReference type="ARBA" id="ARBA00022801"/>
    </source>
</evidence>
<reference evidence="12" key="1">
    <citation type="submission" date="2020-11" db="EMBL/GenBank/DDBJ databases">
        <authorList>
            <person name="Tran Van P."/>
        </authorList>
    </citation>
    <scope>NUCLEOTIDE SEQUENCE</scope>
</reference>
<dbReference type="Pfam" id="PF01979">
    <property type="entry name" value="Amidohydro_1"/>
    <property type="match status" value="1"/>
</dbReference>
<dbReference type="SUPFAM" id="SSF51338">
    <property type="entry name" value="Composite domain of metallo-dependent hydrolases"/>
    <property type="match status" value="1"/>
</dbReference>
<dbReference type="AlphaFoldDB" id="A0A7R8WCE0"/>
<evidence type="ECO:0000256" key="1">
    <source>
        <dbReference type="ARBA" id="ARBA00000853"/>
    </source>
</evidence>
<dbReference type="EMBL" id="OB660924">
    <property type="protein sequence ID" value="CAD7226760.1"/>
    <property type="molecule type" value="Genomic_DNA"/>
</dbReference>
<evidence type="ECO:0000256" key="5">
    <source>
        <dbReference type="ARBA" id="ARBA00012864"/>
    </source>
</evidence>
<evidence type="ECO:0000256" key="10">
    <source>
        <dbReference type="ARBA" id="ARBA00022833"/>
    </source>
</evidence>
<dbReference type="GO" id="GO:0019557">
    <property type="term" value="P:L-histidine catabolic process to glutamate and formate"/>
    <property type="evidence" value="ECO:0007669"/>
    <property type="project" value="UniProtKB-UniPathway"/>
</dbReference>
<dbReference type="Gene3D" id="3.20.20.140">
    <property type="entry name" value="Metal-dependent hydrolases"/>
    <property type="match status" value="1"/>
</dbReference>
<dbReference type="GO" id="GO:0050480">
    <property type="term" value="F:imidazolonepropionase activity"/>
    <property type="evidence" value="ECO:0007669"/>
    <property type="project" value="UniProtKB-EC"/>
</dbReference>
<proteinExistence type="inferred from homology"/>
<dbReference type="EC" id="3.5.2.7" evidence="5"/>
<keyword evidence="10" id="KW-0862">Zinc</keyword>
<sequence>MSSRRRLLIKSLAQVVQVVNQGQRTLTGKATKNIAIQDQDGPFSIVVDSEGRIEAIGTDRDVLPRYEERNFDLVINGEGKSVVPGLIDAHTHPVWAGDRVHEFAMKLAGASYLEVHAAGGGIFFTVEKTRSATEEELLESLKRRLLMMLERGTTYVECKSGYGLDTGTELKMLRVITKAKEQMEIGISSTFCGAHAVPRNSTSEEATEEILSQQLPAVLRAKEQGDVVVDNIDVFCEKGVYDSDQSRRILVAGKQKGLQINFHGDELNYTASAEVIMGASIGATAISHLEHISDEGIEAMRQAGTVAVLLPTTAYILRLQPPPAARLVERGVAVALGSDFNPNAFCLSMAMVMHLGCVLLKLSMPEALAAATINSAASLGIAETHGSLEVGKMADLLLLNSPRWEHLIYQFGCERDIIEAVVKAGKVVVSRERRSPSSASA</sequence>
<comment type="similarity">
    <text evidence="4">Belongs to the metallo-dependent hydrolases superfamily. HutI family.</text>
</comment>
<evidence type="ECO:0000313" key="12">
    <source>
        <dbReference type="EMBL" id="CAD7226760.1"/>
    </source>
</evidence>
<keyword evidence="8" id="KW-0378">Hydrolase</keyword>
<keyword evidence="9" id="KW-0369">Histidine metabolism</keyword>
<organism evidence="12">
    <name type="scientific">Cyprideis torosa</name>
    <dbReference type="NCBI Taxonomy" id="163714"/>
    <lineage>
        <taxon>Eukaryota</taxon>
        <taxon>Metazoa</taxon>
        <taxon>Ecdysozoa</taxon>
        <taxon>Arthropoda</taxon>
        <taxon>Crustacea</taxon>
        <taxon>Oligostraca</taxon>
        <taxon>Ostracoda</taxon>
        <taxon>Podocopa</taxon>
        <taxon>Podocopida</taxon>
        <taxon>Cytherocopina</taxon>
        <taxon>Cytheroidea</taxon>
        <taxon>Cytherideidae</taxon>
        <taxon>Cyprideis</taxon>
    </lineage>
</organism>
<dbReference type="InterPro" id="IPR011059">
    <property type="entry name" value="Metal-dep_hydrolase_composite"/>
</dbReference>
<evidence type="ECO:0000256" key="9">
    <source>
        <dbReference type="ARBA" id="ARBA00022808"/>
    </source>
</evidence>
<dbReference type="CDD" id="cd01296">
    <property type="entry name" value="Imidazolone-5PH"/>
    <property type="match status" value="1"/>
</dbReference>
<keyword evidence="7" id="KW-0479">Metal-binding</keyword>
<evidence type="ECO:0000256" key="11">
    <source>
        <dbReference type="ARBA" id="ARBA00023004"/>
    </source>
</evidence>
<comment type="catalytic activity">
    <reaction evidence="1">
        <text>4-imidazolone-5-propanoate + H2O = N-formimidoyl-L-glutamate</text>
        <dbReference type="Rhea" id="RHEA:23660"/>
        <dbReference type="ChEBI" id="CHEBI:15377"/>
        <dbReference type="ChEBI" id="CHEBI:58928"/>
        <dbReference type="ChEBI" id="CHEBI:77893"/>
        <dbReference type="EC" id="3.5.2.7"/>
    </reaction>
</comment>
<comment type="pathway">
    <text evidence="3">Amino-acid degradation; L-histidine degradation into L-glutamate; N-formimidoyl-L-glutamate from L-histidine: step 3/3.</text>
</comment>
<keyword evidence="11" id="KW-0408">Iron</keyword>
<dbReference type="FunFam" id="3.20.20.140:FF:000007">
    <property type="entry name" value="Imidazolonepropionase"/>
    <property type="match status" value="1"/>
</dbReference>
<evidence type="ECO:0000256" key="4">
    <source>
        <dbReference type="ARBA" id="ARBA00008002"/>
    </source>
</evidence>
<dbReference type="Gene3D" id="2.30.40.10">
    <property type="entry name" value="Urease, subunit C, domain 1"/>
    <property type="match status" value="1"/>
</dbReference>
<comment type="cofactor">
    <cofactor evidence="2">
        <name>Fe(3+)</name>
        <dbReference type="ChEBI" id="CHEBI:29034"/>
    </cofactor>
</comment>
<dbReference type="NCBIfam" id="TIGR01224">
    <property type="entry name" value="hutI"/>
    <property type="match status" value="1"/>
</dbReference>
<evidence type="ECO:0000256" key="7">
    <source>
        <dbReference type="ARBA" id="ARBA00022723"/>
    </source>
</evidence>
<name>A0A7R8WCE0_9CRUS</name>
<dbReference type="GO" id="GO:0019556">
    <property type="term" value="P:L-histidine catabolic process to glutamate and formamide"/>
    <property type="evidence" value="ECO:0007669"/>
    <property type="project" value="UniProtKB-UniPathway"/>
</dbReference>
<evidence type="ECO:0000256" key="3">
    <source>
        <dbReference type="ARBA" id="ARBA00004758"/>
    </source>
</evidence>
<dbReference type="PANTHER" id="PTHR42752:SF1">
    <property type="entry name" value="IMIDAZOLONEPROPIONASE-RELATED"/>
    <property type="match status" value="1"/>
</dbReference>
<dbReference type="SUPFAM" id="SSF51556">
    <property type="entry name" value="Metallo-dependent hydrolases"/>
    <property type="match status" value="1"/>
</dbReference>
<accession>A0A7R8WCE0</accession>
<dbReference type="InterPro" id="IPR032466">
    <property type="entry name" value="Metal_Hydrolase"/>
</dbReference>
<dbReference type="UniPathway" id="UPA00379">
    <property type="reaction ID" value="UER00551"/>
</dbReference>
<dbReference type="OrthoDB" id="194468at2759"/>
<dbReference type="GO" id="GO:0046872">
    <property type="term" value="F:metal ion binding"/>
    <property type="evidence" value="ECO:0007669"/>
    <property type="project" value="UniProtKB-KW"/>
</dbReference>
<dbReference type="InterPro" id="IPR006680">
    <property type="entry name" value="Amidohydro-rel"/>
</dbReference>
<protein>
    <recommendedName>
        <fullName evidence="6">Probable imidazolonepropionase</fullName>
        <ecNumber evidence="5">3.5.2.7</ecNumber>
    </recommendedName>
</protein>